<dbReference type="Proteomes" id="UP000694727">
    <property type="component" value="Unplaced"/>
</dbReference>
<evidence type="ECO:0000313" key="3">
    <source>
        <dbReference type="Proteomes" id="UP000694727"/>
    </source>
</evidence>
<protein>
    <submittedName>
        <fullName evidence="2">Uncharacterized protein</fullName>
    </submittedName>
</protein>
<keyword evidence="1" id="KW-0472">Membrane</keyword>
<name>A0A8D0RMB4_PIG</name>
<keyword evidence="1" id="KW-0812">Transmembrane</keyword>
<proteinExistence type="predicted"/>
<evidence type="ECO:0000313" key="2">
    <source>
        <dbReference type="Ensembl" id="ENSSSCP00025018551.1"/>
    </source>
</evidence>
<accession>A0A8D0RMB4</accession>
<reference evidence="2" key="1">
    <citation type="submission" date="2025-08" db="UniProtKB">
        <authorList>
            <consortium name="Ensembl"/>
        </authorList>
    </citation>
    <scope>IDENTIFICATION</scope>
</reference>
<sequence length="136" mass="15542">MSSNCFLVASLGFSMYSIMSSANINSFTSFPIWISFLSFSPLISMARSSKTTLNNSSESGHLCLVPDLSTNAFRFSPLSMMLAVGLSYMAFIMLRLSSLYNHFLESFYYKWVVNFVRDFSAPIEMTRWFLFFSLLM</sequence>
<dbReference type="Ensembl" id="ENSSSCT00025043642.1">
    <property type="protein sequence ID" value="ENSSSCP00025018551.1"/>
    <property type="gene ID" value="ENSSSCG00025032125.1"/>
</dbReference>
<feature type="transmembrane region" description="Helical" evidence="1">
    <location>
        <begin position="78"/>
        <end position="99"/>
    </location>
</feature>
<keyword evidence="1" id="KW-1133">Transmembrane helix</keyword>
<organism evidence="2 3">
    <name type="scientific">Sus scrofa</name>
    <name type="common">Pig</name>
    <dbReference type="NCBI Taxonomy" id="9823"/>
    <lineage>
        <taxon>Eukaryota</taxon>
        <taxon>Metazoa</taxon>
        <taxon>Chordata</taxon>
        <taxon>Craniata</taxon>
        <taxon>Vertebrata</taxon>
        <taxon>Euteleostomi</taxon>
        <taxon>Mammalia</taxon>
        <taxon>Eutheria</taxon>
        <taxon>Laurasiatheria</taxon>
        <taxon>Artiodactyla</taxon>
        <taxon>Suina</taxon>
        <taxon>Suidae</taxon>
        <taxon>Sus</taxon>
    </lineage>
</organism>
<dbReference type="AlphaFoldDB" id="A0A8D0RMB4"/>
<evidence type="ECO:0000256" key="1">
    <source>
        <dbReference type="SAM" id="Phobius"/>
    </source>
</evidence>